<dbReference type="Gene3D" id="1.10.3210.10">
    <property type="entry name" value="Hypothetical protein af1432"/>
    <property type="match status" value="1"/>
</dbReference>
<dbReference type="CDD" id="cd00077">
    <property type="entry name" value="HDc"/>
    <property type="match status" value="1"/>
</dbReference>
<reference evidence="2" key="1">
    <citation type="submission" date="2021-11" db="EMBL/GenBank/DDBJ databases">
        <title>Description of a new species Pelosinus isolated from the bottom sediments of Lake Baikal.</title>
        <authorList>
            <person name="Zakharyuk A."/>
        </authorList>
    </citation>
    <scope>NUCLEOTIDE SEQUENCE</scope>
    <source>
        <strain evidence="2">Bkl1</strain>
    </source>
</reference>
<proteinExistence type="predicted"/>
<dbReference type="EMBL" id="JAJHJB010000001">
    <property type="protein sequence ID" value="MCC5463872.1"/>
    <property type="molecule type" value="Genomic_DNA"/>
</dbReference>
<evidence type="ECO:0000313" key="2">
    <source>
        <dbReference type="EMBL" id="MCC5463872.1"/>
    </source>
</evidence>
<accession>A0ABS8HLN0</accession>
<dbReference type="SMART" id="SM00471">
    <property type="entry name" value="HDc"/>
    <property type="match status" value="1"/>
</dbReference>
<dbReference type="InterPro" id="IPR037522">
    <property type="entry name" value="HD_GYP_dom"/>
</dbReference>
<evidence type="ECO:0000259" key="1">
    <source>
        <dbReference type="PROSITE" id="PS51832"/>
    </source>
</evidence>
<dbReference type="Pfam" id="PF13487">
    <property type="entry name" value="HD_5"/>
    <property type="match status" value="1"/>
</dbReference>
<name>A0ABS8HLN0_9FIRM</name>
<dbReference type="Proteomes" id="UP001165492">
    <property type="component" value="Unassembled WGS sequence"/>
</dbReference>
<feature type="domain" description="HD-GYP" evidence="1">
    <location>
        <begin position="9"/>
        <end position="204"/>
    </location>
</feature>
<dbReference type="RefSeq" id="WP_229533412.1">
    <property type="nucleotide sequence ID" value="NZ_JAJHJB010000001.1"/>
</dbReference>
<dbReference type="PROSITE" id="PS51832">
    <property type="entry name" value="HD_GYP"/>
    <property type="match status" value="1"/>
</dbReference>
<comment type="caution">
    <text evidence="2">The sequence shown here is derived from an EMBL/GenBank/DDBJ whole genome shotgun (WGS) entry which is preliminary data.</text>
</comment>
<gene>
    <name evidence="2" type="ORF">LMF89_00670</name>
</gene>
<keyword evidence="3" id="KW-1185">Reference proteome</keyword>
<protein>
    <submittedName>
        <fullName evidence="2">HD-GYP domain-containing protein</fullName>
    </submittedName>
</protein>
<dbReference type="PANTHER" id="PTHR43155">
    <property type="entry name" value="CYCLIC DI-GMP PHOSPHODIESTERASE PA4108-RELATED"/>
    <property type="match status" value="1"/>
</dbReference>
<dbReference type="InterPro" id="IPR003607">
    <property type="entry name" value="HD/PDEase_dom"/>
</dbReference>
<sequence length="212" mass="23750">MYILFDSVTLEDLHDIVDALSTALDAKNSYMCGHSERVAELSLLMAQTMELPLAEQERIHIGAHLHDIGKIGIPDAILNKPGKLTEEEFDTIRQHPEIGGTIVGKIKVFRSVSDIVRHHHERFDGKGYPDGLCGDEISLGARIVAVADSFDAMTTMRTYRSAFGVCEAIEEMERCRGSQFDPNIVEILKRLAFEKKLQSTCNRDFAYRLVIA</sequence>
<dbReference type="NCBIfam" id="TIGR00277">
    <property type="entry name" value="HDIG"/>
    <property type="match status" value="1"/>
</dbReference>
<organism evidence="2 3">
    <name type="scientific">Pelosinus baikalensis</name>
    <dbReference type="NCBI Taxonomy" id="2892015"/>
    <lineage>
        <taxon>Bacteria</taxon>
        <taxon>Bacillati</taxon>
        <taxon>Bacillota</taxon>
        <taxon>Negativicutes</taxon>
        <taxon>Selenomonadales</taxon>
        <taxon>Sporomusaceae</taxon>
        <taxon>Pelosinus</taxon>
    </lineage>
</organism>
<dbReference type="SUPFAM" id="SSF109604">
    <property type="entry name" value="HD-domain/PDEase-like"/>
    <property type="match status" value="1"/>
</dbReference>
<dbReference type="InterPro" id="IPR006675">
    <property type="entry name" value="HDIG_dom"/>
</dbReference>
<dbReference type="PANTHER" id="PTHR43155:SF2">
    <property type="entry name" value="CYCLIC DI-GMP PHOSPHODIESTERASE PA4108"/>
    <property type="match status" value="1"/>
</dbReference>
<evidence type="ECO:0000313" key="3">
    <source>
        <dbReference type="Proteomes" id="UP001165492"/>
    </source>
</evidence>